<feature type="transmembrane region" description="Helical" evidence="1">
    <location>
        <begin position="90"/>
        <end position="118"/>
    </location>
</feature>
<dbReference type="Proteomes" id="UP000198736">
    <property type="component" value="Unassembled WGS sequence"/>
</dbReference>
<feature type="transmembrane region" description="Helical" evidence="1">
    <location>
        <begin position="25"/>
        <end position="47"/>
    </location>
</feature>
<dbReference type="PANTHER" id="PTHR35531:SF1">
    <property type="entry name" value="INNER MEMBRANE PROTEIN YBCI-RELATED"/>
    <property type="match status" value="1"/>
</dbReference>
<evidence type="ECO:0000313" key="2">
    <source>
        <dbReference type="EMBL" id="CUS33247.1"/>
    </source>
</evidence>
<feature type="transmembrane region" description="Helical" evidence="1">
    <location>
        <begin position="155"/>
        <end position="172"/>
    </location>
</feature>
<reference evidence="3" key="1">
    <citation type="submission" date="2015-10" db="EMBL/GenBank/DDBJ databases">
        <authorList>
            <person name="Luecker S."/>
            <person name="Luecker S."/>
        </authorList>
    </citation>
    <scope>NUCLEOTIDE SEQUENCE [LARGE SCALE GENOMIC DNA]</scope>
</reference>
<organism evidence="2 3">
    <name type="scientific">Candidatus Nitrospira nitrificans</name>
    <dbReference type="NCBI Taxonomy" id="1742973"/>
    <lineage>
        <taxon>Bacteria</taxon>
        <taxon>Pseudomonadati</taxon>
        <taxon>Nitrospirota</taxon>
        <taxon>Nitrospiria</taxon>
        <taxon>Nitrospirales</taxon>
        <taxon>Nitrospiraceae</taxon>
        <taxon>Nitrospira</taxon>
    </lineage>
</organism>
<keyword evidence="3" id="KW-1185">Reference proteome</keyword>
<dbReference type="OrthoDB" id="9794683at2"/>
<evidence type="ECO:0008006" key="4">
    <source>
        <dbReference type="Google" id="ProtNLM"/>
    </source>
</evidence>
<dbReference type="Pfam" id="PF04307">
    <property type="entry name" value="YdjM"/>
    <property type="match status" value="1"/>
</dbReference>
<proteinExistence type="predicted"/>
<dbReference type="InterPro" id="IPR007404">
    <property type="entry name" value="YdjM-like"/>
</dbReference>
<feature type="transmembrane region" description="Helical" evidence="1">
    <location>
        <begin position="59"/>
        <end position="78"/>
    </location>
</feature>
<protein>
    <recommendedName>
        <fullName evidence="4">Membrane-bound metal-dependent hydrolase</fullName>
    </recommendedName>
</protein>
<name>A0A0S4L7R7_9BACT</name>
<evidence type="ECO:0000256" key="1">
    <source>
        <dbReference type="SAM" id="Phobius"/>
    </source>
</evidence>
<sequence length="188" mass="20582">MASAFSHAFVALALGKAPRHPLFTWPVLFLGMACSIVPDLDVIGFSFGIQYGDLWGHRGLTHSLFFAGLLSAVLTGIWHRQQSTAARMSLFVYFFLCTASHGVLDALTDGGLGVAFLSPFDTSRYFFAARPVAVSPIGIHAFFSEKAFHVLASEVQWIWLPTMAGLLIVRLLQSVRSVQRTVPQAPKE</sequence>
<keyword evidence="1" id="KW-0472">Membrane</keyword>
<dbReference type="STRING" id="1742973.COMA2_120142"/>
<dbReference type="RefSeq" id="WP_090894953.1">
    <property type="nucleotide sequence ID" value="NZ_CZPZ01000004.1"/>
</dbReference>
<dbReference type="PANTHER" id="PTHR35531">
    <property type="entry name" value="INNER MEMBRANE PROTEIN YBCI-RELATED"/>
    <property type="match status" value="1"/>
</dbReference>
<keyword evidence="1" id="KW-0812">Transmembrane</keyword>
<dbReference type="EMBL" id="CZPZ01000004">
    <property type="protein sequence ID" value="CUS33247.1"/>
    <property type="molecule type" value="Genomic_DNA"/>
</dbReference>
<evidence type="ECO:0000313" key="3">
    <source>
        <dbReference type="Proteomes" id="UP000198736"/>
    </source>
</evidence>
<gene>
    <name evidence="2" type="ORF">COMA2_120142</name>
</gene>
<accession>A0A0S4L7R7</accession>
<keyword evidence="1" id="KW-1133">Transmembrane helix</keyword>
<dbReference type="AlphaFoldDB" id="A0A0S4L7R7"/>